<evidence type="ECO:0000313" key="1">
    <source>
        <dbReference type="EMBL" id="EMO07336.1"/>
    </source>
</evidence>
<feature type="non-terminal residue" evidence="1">
    <location>
        <position position="55"/>
    </location>
</feature>
<dbReference type="Gene3D" id="3.40.430.10">
    <property type="entry name" value="Dihydrofolate Reductase, subunit A"/>
    <property type="match status" value="1"/>
</dbReference>
<organism evidence="1 2">
    <name type="scientific">Leptospira interrogans serovar Icterohaemorrhagiae str. Verdun HP</name>
    <dbReference type="NCBI Taxonomy" id="1049910"/>
    <lineage>
        <taxon>Bacteria</taxon>
        <taxon>Pseudomonadati</taxon>
        <taxon>Spirochaetota</taxon>
        <taxon>Spirochaetia</taxon>
        <taxon>Leptospirales</taxon>
        <taxon>Leptospiraceae</taxon>
        <taxon>Leptospira</taxon>
    </lineage>
</organism>
<dbReference type="AlphaFoldDB" id="M6RNF6"/>
<accession>M6RNF6</accession>
<name>M6RNF6_LEPIR</name>
<reference evidence="1 2" key="1">
    <citation type="submission" date="2013-01" db="EMBL/GenBank/DDBJ databases">
        <authorList>
            <person name="Harkins D.M."/>
            <person name="Durkin A.S."/>
            <person name="Brinkac L.M."/>
            <person name="Haft D.H."/>
            <person name="Selengut J.D."/>
            <person name="Sanka R."/>
            <person name="DePew J."/>
            <person name="Purushe J."/>
            <person name="Picardeau M."/>
            <person name="Werts C."/>
            <person name="Goarant C."/>
            <person name="Vinetz J.M."/>
            <person name="Sutton G.G."/>
            <person name="Nierman W.C."/>
            <person name="Fouts D.E."/>
        </authorList>
    </citation>
    <scope>NUCLEOTIDE SEQUENCE [LARGE SCALE GENOMIC DNA]</scope>
    <source>
        <strain evidence="1 2">Verdun HP</strain>
    </source>
</reference>
<protein>
    <submittedName>
        <fullName evidence="1">Uncharacterized protein</fullName>
    </submittedName>
</protein>
<dbReference type="Proteomes" id="UP000012092">
    <property type="component" value="Unassembled WGS sequence"/>
</dbReference>
<dbReference type="InterPro" id="IPR024072">
    <property type="entry name" value="DHFR-like_dom_sf"/>
</dbReference>
<comment type="caution">
    <text evidence="1">The sequence shown here is derived from an EMBL/GenBank/DDBJ whole genome shotgun (WGS) entry which is preliminary data.</text>
</comment>
<evidence type="ECO:0000313" key="2">
    <source>
        <dbReference type="Proteomes" id="UP000012092"/>
    </source>
</evidence>
<dbReference type="EMBL" id="AHNZ02000048">
    <property type="protein sequence ID" value="EMO07336.1"/>
    <property type="molecule type" value="Genomic_DNA"/>
</dbReference>
<gene>
    <name evidence="1" type="ORF">LEP1GSC116_0621</name>
</gene>
<proteinExistence type="predicted"/>
<sequence length="55" mass="6561">MRKIILQTMLSMNGYFEGPNSTIDWHVVDEEFNKYTIDFLDQVDVLLFGRITYEL</sequence>
<dbReference type="SUPFAM" id="SSF53597">
    <property type="entry name" value="Dihydrofolate reductase-like"/>
    <property type="match status" value="1"/>
</dbReference>